<evidence type="ECO:0000313" key="3">
    <source>
        <dbReference type="EMBL" id="QQM60512.1"/>
    </source>
</evidence>
<accession>A0A0G9F717</accession>
<proteinExistence type="predicted"/>
<dbReference type="Proteomes" id="UP000094892">
    <property type="component" value="Unassembled WGS sequence"/>
</dbReference>
<dbReference type="PATRIC" id="fig|1590.142.peg.555"/>
<protein>
    <submittedName>
        <fullName evidence="3">Alpha/beta hydrolase</fullName>
    </submittedName>
    <submittedName>
        <fullName evidence="1">Cell surface hydrolase membrane-bound</fullName>
    </submittedName>
</protein>
<dbReference type="InterPro" id="IPR029058">
    <property type="entry name" value="AB_hydrolase_fold"/>
</dbReference>
<reference evidence="3 6" key="3">
    <citation type="submission" date="2020-12" db="EMBL/GenBank/DDBJ databases">
        <title>Whole genome sequencing of Lactobacillus plantarum PC518.</title>
        <authorList>
            <person name="Guo Q."/>
        </authorList>
    </citation>
    <scope>NUCLEOTIDE SEQUENCE [LARGE SCALE GENOMIC DNA]</scope>
    <source>
        <strain evidence="3 6">PC518</strain>
    </source>
</reference>
<name>A0A0G9F717_LACPN</name>
<reference evidence="1 4" key="1">
    <citation type="submission" date="2016-03" db="EMBL/GenBank/DDBJ databases">
        <title>Comparative genomics of 54 Lactobacillus plantarum strains reveals genomic uncoupling from niche constraints.</title>
        <authorList>
            <person name="Martino M.E."/>
        </authorList>
    </citation>
    <scope>NUCLEOTIDE SEQUENCE [LARGE SCALE GENOMIC DNA]</scope>
    <source>
        <strain evidence="1 4">19.1</strain>
    </source>
</reference>
<evidence type="ECO:0000313" key="6">
    <source>
        <dbReference type="Proteomes" id="UP000595466"/>
    </source>
</evidence>
<gene>
    <name evidence="3" type="ORF">JH395_12395</name>
    <name evidence="1" type="ORF">Lp19_2093</name>
    <name evidence="2" type="ORF">LPJSA22_00620</name>
</gene>
<dbReference type="Pfam" id="PF06028">
    <property type="entry name" value="DUF915"/>
    <property type="match status" value="1"/>
</dbReference>
<evidence type="ECO:0000313" key="5">
    <source>
        <dbReference type="Proteomes" id="UP000094892"/>
    </source>
</evidence>
<organism evidence="2 5">
    <name type="scientific">Lactiplantibacillus plantarum</name>
    <name type="common">Lactobacillus plantarum</name>
    <dbReference type="NCBI Taxonomy" id="1590"/>
    <lineage>
        <taxon>Bacteria</taxon>
        <taxon>Bacillati</taxon>
        <taxon>Bacillota</taxon>
        <taxon>Bacilli</taxon>
        <taxon>Lactobacillales</taxon>
        <taxon>Lactobacillaceae</taxon>
        <taxon>Lactiplantibacillus</taxon>
    </lineage>
</organism>
<dbReference type="Proteomes" id="UP000076882">
    <property type="component" value="Unassembled WGS sequence"/>
</dbReference>
<dbReference type="Gene3D" id="3.40.50.1820">
    <property type="entry name" value="alpha/beta hydrolase"/>
    <property type="match status" value="1"/>
</dbReference>
<dbReference type="AlphaFoldDB" id="A0A0G9F717"/>
<dbReference type="PANTHER" id="PTHR37946:SF1">
    <property type="entry name" value="SLL1969 PROTEIN"/>
    <property type="match status" value="1"/>
</dbReference>
<dbReference type="GeneID" id="89668259"/>
<dbReference type="RefSeq" id="WP_003640941.1">
    <property type="nucleotide sequence ID" value="NZ_AP018405.1"/>
</dbReference>
<evidence type="ECO:0000313" key="2">
    <source>
        <dbReference type="EMBL" id="ODO60676.1"/>
    </source>
</evidence>
<dbReference type="KEGG" id="lpb:SH83_02690"/>
<dbReference type="PANTHER" id="PTHR37946">
    <property type="entry name" value="SLL1969 PROTEIN"/>
    <property type="match status" value="1"/>
</dbReference>
<dbReference type="EMBL" id="LUXM01000033">
    <property type="protein sequence ID" value="KZU94119.1"/>
    <property type="molecule type" value="Genomic_DNA"/>
</dbReference>
<dbReference type="EMBL" id="MCOL01000001">
    <property type="protein sequence ID" value="ODO60676.1"/>
    <property type="molecule type" value="Genomic_DNA"/>
</dbReference>
<sequence>MAEVILVIIGALVLGILGRITFKFWQYGRPQHLRQSVSANSADDSAVTLFIPGYAGNRFSFGGMLQRFTAGGIANKSLVVMIDRHNHPHVTGELDAYRPMVQLIFATPRVAVRQQAAGVLAVVQYLIAHEHVQTINLVAHSMGGVVLFQYLTTAAKLVNLPEVRKVVTIGAPFNDSEVGQNTYPIENHPLTATGPTKTTPVYNYFLRTLQRLPNTISYLNIAGNIGDAAQSDGAVALNSALSLRFLLRPTRDQYQEFVVHGKNARHSRLHENYEVDRQIVQFLYPEATKKVAGEK</sequence>
<evidence type="ECO:0000313" key="4">
    <source>
        <dbReference type="Proteomes" id="UP000076882"/>
    </source>
</evidence>
<dbReference type="EMBL" id="CP066817">
    <property type="protein sequence ID" value="QQM60512.1"/>
    <property type="molecule type" value="Genomic_DNA"/>
</dbReference>
<reference evidence="2 5" key="2">
    <citation type="submission" date="2016-08" db="EMBL/GenBank/DDBJ databases">
        <title>Genome sequencing of Lactobacillus plantarum JSA22, isolated from fermented soybean paste.</title>
        <authorList>
            <person name="Choi H.S."/>
        </authorList>
    </citation>
    <scope>NUCLEOTIDE SEQUENCE [LARGE SCALE GENOMIC DNA]</scope>
    <source>
        <strain evidence="2 5">JSA22</strain>
    </source>
</reference>
<dbReference type="GO" id="GO:0016787">
    <property type="term" value="F:hydrolase activity"/>
    <property type="evidence" value="ECO:0007669"/>
    <property type="project" value="UniProtKB-KW"/>
</dbReference>
<dbReference type="Proteomes" id="UP000595466">
    <property type="component" value="Chromosome"/>
</dbReference>
<keyword evidence="1" id="KW-0378">Hydrolase</keyword>
<evidence type="ECO:0000313" key="1">
    <source>
        <dbReference type="EMBL" id="KZU94119.1"/>
    </source>
</evidence>
<dbReference type="InterPro" id="IPR010315">
    <property type="entry name" value="DUF915_hydro-like"/>
</dbReference>
<dbReference type="SUPFAM" id="SSF53474">
    <property type="entry name" value="alpha/beta-Hydrolases"/>
    <property type="match status" value="1"/>
</dbReference>